<dbReference type="EMBL" id="JADOFV010000003">
    <property type="protein sequence ID" value="MBF7127229.1"/>
    <property type="molecule type" value="Genomic_DNA"/>
</dbReference>
<dbReference type="PANTHER" id="PTHR32309:SF13">
    <property type="entry name" value="FERRIC ENTEROBACTIN TRANSPORT PROTEIN FEPE"/>
    <property type="match status" value="1"/>
</dbReference>
<dbReference type="GO" id="GO:0004715">
    <property type="term" value="F:non-membrane spanning protein tyrosine kinase activity"/>
    <property type="evidence" value="ECO:0007669"/>
    <property type="project" value="UniProtKB-EC"/>
</dbReference>
<dbReference type="InterPro" id="IPR025669">
    <property type="entry name" value="AAA_dom"/>
</dbReference>
<evidence type="ECO:0000256" key="5">
    <source>
        <dbReference type="ARBA" id="ARBA00022679"/>
    </source>
</evidence>
<keyword evidence="11" id="KW-0270">Exopolysaccharide synthesis</keyword>
<proteinExistence type="inferred from homology"/>
<dbReference type="Pfam" id="PF13614">
    <property type="entry name" value="AAA_31"/>
    <property type="match status" value="1"/>
</dbReference>
<dbReference type="FunFam" id="3.40.50.300:FF:000527">
    <property type="entry name" value="Tyrosine-protein kinase etk"/>
    <property type="match status" value="1"/>
</dbReference>
<evidence type="ECO:0000256" key="13">
    <source>
        <dbReference type="ARBA" id="ARBA00051245"/>
    </source>
</evidence>
<protein>
    <recommendedName>
        <fullName evidence="4">Tyrosine-protein kinase CpsD</fullName>
        <ecNumber evidence="3">2.7.10.2</ecNumber>
    </recommendedName>
</protein>
<keyword evidence="10" id="KW-0829">Tyrosine-protein kinase</keyword>
<evidence type="ECO:0000256" key="8">
    <source>
        <dbReference type="ARBA" id="ARBA00022840"/>
    </source>
</evidence>
<comment type="similarity">
    <text evidence="2">Belongs to the CpsD/CapB family.</text>
</comment>
<comment type="catalytic activity">
    <reaction evidence="13">
        <text>L-tyrosyl-[protein] + ATP = O-phospho-L-tyrosyl-[protein] + ADP + H(+)</text>
        <dbReference type="Rhea" id="RHEA:10596"/>
        <dbReference type="Rhea" id="RHEA-COMP:10136"/>
        <dbReference type="Rhea" id="RHEA-COMP:20101"/>
        <dbReference type="ChEBI" id="CHEBI:15378"/>
        <dbReference type="ChEBI" id="CHEBI:30616"/>
        <dbReference type="ChEBI" id="CHEBI:46858"/>
        <dbReference type="ChEBI" id="CHEBI:61978"/>
        <dbReference type="ChEBI" id="CHEBI:456216"/>
        <dbReference type="EC" id="2.7.10.2"/>
    </reaction>
</comment>
<sequence>MFKKKQKLDNESLKNGVGLVTFTDPTSTIAEQFRTVRTNIQFSSVDKALKSIVFTSSAPSEGKSTVSNNVAVTWADQGKRVLIVDADMRRPTVHRTFSVSNAVGLSNLLAETGSLENAIHETIINNLSVMPSGPIPPNPSELLGSTKMAALLEQLTDHYDLVIIDAPPVNTVTDAQVLAARADGTILVVPQGIADKAGVRHAKQLLEAVQANILGAILNRATAEKSTGYYGGYYGTDNK</sequence>
<comment type="pathway">
    <text evidence="1">Capsule biogenesis; capsule polysaccharide biosynthesis.</text>
</comment>
<dbReference type="InterPro" id="IPR005702">
    <property type="entry name" value="Wzc-like_C"/>
</dbReference>
<dbReference type="InterPro" id="IPR050445">
    <property type="entry name" value="Bact_polysacc_biosynth/exp"/>
</dbReference>
<evidence type="ECO:0000256" key="6">
    <source>
        <dbReference type="ARBA" id="ARBA00022741"/>
    </source>
</evidence>
<dbReference type="Proteomes" id="UP000743107">
    <property type="component" value="Unassembled WGS sequence"/>
</dbReference>
<comment type="function">
    <text evidence="12">Involved in the regulation of capsular polysaccharide biosynthesis. Autophosphorylation of CpsD attenuates its activity and reduces the level of encapsulation. May be part of a complex that directs the coordinated polymerization and export to the cell surface of the capsular polysaccharide.</text>
</comment>
<evidence type="ECO:0000313" key="16">
    <source>
        <dbReference type="Proteomes" id="UP000743107"/>
    </source>
</evidence>
<evidence type="ECO:0000256" key="11">
    <source>
        <dbReference type="ARBA" id="ARBA00023169"/>
    </source>
</evidence>
<dbReference type="GO" id="GO:0000271">
    <property type="term" value="P:polysaccharide biosynthetic process"/>
    <property type="evidence" value="ECO:0007669"/>
    <property type="project" value="UniProtKB-KW"/>
</dbReference>
<evidence type="ECO:0000256" key="10">
    <source>
        <dbReference type="ARBA" id="ARBA00023137"/>
    </source>
</evidence>
<dbReference type="EC" id="2.7.10.2" evidence="3"/>
<evidence type="ECO:0000256" key="2">
    <source>
        <dbReference type="ARBA" id="ARBA00007316"/>
    </source>
</evidence>
<dbReference type="PANTHER" id="PTHR32309">
    <property type="entry name" value="TYROSINE-PROTEIN KINASE"/>
    <property type="match status" value="1"/>
</dbReference>
<dbReference type="NCBIfam" id="TIGR01007">
    <property type="entry name" value="eps_fam"/>
    <property type="match status" value="1"/>
</dbReference>
<dbReference type="InterPro" id="IPR027417">
    <property type="entry name" value="P-loop_NTPase"/>
</dbReference>
<organism evidence="15 16">
    <name type="scientific">Pediococcus pentosaceus</name>
    <dbReference type="NCBI Taxonomy" id="1255"/>
    <lineage>
        <taxon>Bacteria</taxon>
        <taxon>Bacillati</taxon>
        <taxon>Bacillota</taxon>
        <taxon>Bacilli</taxon>
        <taxon>Lactobacillales</taxon>
        <taxon>Lactobacillaceae</taxon>
        <taxon>Pediococcus</taxon>
    </lineage>
</organism>
<accession>A0AA40X9D7</accession>
<keyword evidence="7 15" id="KW-0418">Kinase</keyword>
<evidence type="ECO:0000259" key="14">
    <source>
        <dbReference type="Pfam" id="PF13614"/>
    </source>
</evidence>
<keyword evidence="9" id="KW-0972">Capsule biogenesis/degradation</keyword>
<dbReference type="RefSeq" id="WP_195751912.1">
    <property type="nucleotide sequence ID" value="NZ_CP127866.1"/>
</dbReference>
<evidence type="ECO:0000256" key="12">
    <source>
        <dbReference type="ARBA" id="ARBA00024964"/>
    </source>
</evidence>
<evidence type="ECO:0000256" key="7">
    <source>
        <dbReference type="ARBA" id="ARBA00022777"/>
    </source>
</evidence>
<dbReference type="CDD" id="cd05387">
    <property type="entry name" value="BY-kinase"/>
    <property type="match status" value="1"/>
</dbReference>
<dbReference type="Gene3D" id="3.40.50.300">
    <property type="entry name" value="P-loop containing nucleotide triphosphate hydrolases"/>
    <property type="match status" value="1"/>
</dbReference>
<dbReference type="AlphaFoldDB" id="A0AA40X9D7"/>
<evidence type="ECO:0000313" key="15">
    <source>
        <dbReference type="EMBL" id="MBF7127229.1"/>
    </source>
</evidence>
<comment type="caution">
    <text evidence="15">The sequence shown here is derived from an EMBL/GenBank/DDBJ whole genome shotgun (WGS) entry which is preliminary data.</text>
</comment>
<dbReference type="GO" id="GO:0042802">
    <property type="term" value="F:identical protein binding"/>
    <property type="evidence" value="ECO:0007669"/>
    <property type="project" value="UniProtKB-ARBA"/>
</dbReference>
<feature type="domain" description="AAA" evidence="14">
    <location>
        <begin position="61"/>
        <end position="210"/>
    </location>
</feature>
<keyword evidence="6" id="KW-0547">Nucleotide-binding</keyword>
<dbReference type="SUPFAM" id="SSF52540">
    <property type="entry name" value="P-loop containing nucleoside triphosphate hydrolases"/>
    <property type="match status" value="1"/>
</dbReference>
<dbReference type="GO" id="GO:0005524">
    <property type="term" value="F:ATP binding"/>
    <property type="evidence" value="ECO:0007669"/>
    <property type="project" value="UniProtKB-KW"/>
</dbReference>
<gene>
    <name evidence="15" type="ORF">ITQ97_05345</name>
</gene>
<keyword evidence="5" id="KW-0808">Transferase</keyword>
<reference evidence="15" key="1">
    <citation type="submission" date="2020-11" db="EMBL/GenBank/DDBJ databases">
        <title>Antibiotic susceptibility profiles of Pediococcus pentosaceus from various origins and their implications for the safety assessment of strains with food-technology applications.</title>
        <authorList>
            <person name="Shani N."/>
            <person name="Oberhaensli S."/>
            <person name="Arias E."/>
        </authorList>
    </citation>
    <scope>NUCLEOTIDE SEQUENCE</scope>
    <source>
        <strain evidence="15">FAM 19164</strain>
    </source>
</reference>
<evidence type="ECO:0000256" key="9">
    <source>
        <dbReference type="ARBA" id="ARBA00022903"/>
    </source>
</evidence>
<evidence type="ECO:0000256" key="3">
    <source>
        <dbReference type="ARBA" id="ARBA00011903"/>
    </source>
</evidence>
<keyword evidence="8" id="KW-0067">ATP-binding</keyword>
<dbReference type="GO" id="GO:0005886">
    <property type="term" value="C:plasma membrane"/>
    <property type="evidence" value="ECO:0007669"/>
    <property type="project" value="TreeGrafter"/>
</dbReference>
<evidence type="ECO:0000256" key="1">
    <source>
        <dbReference type="ARBA" id="ARBA00005132"/>
    </source>
</evidence>
<name>A0AA40X9D7_PEDPE</name>
<evidence type="ECO:0000256" key="4">
    <source>
        <dbReference type="ARBA" id="ARBA00019200"/>
    </source>
</evidence>